<dbReference type="InterPro" id="IPR011042">
    <property type="entry name" value="6-blade_b-propeller_TolB-like"/>
</dbReference>
<dbReference type="PANTHER" id="PTHR33734">
    <property type="entry name" value="LYSM DOMAIN-CONTAINING GPI-ANCHORED PROTEIN 2"/>
    <property type="match status" value="1"/>
</dbReference>
<dbReference type="Gene3D" id="3.10.350.10">
    <property type="entry name" value="LysM domain"/>
    <property type="match status" value="3"/>
</dbReference>
<accession>A0ABW5QC82</accession>
<sequence>MINAPVQHFYTVKRGDTLSRLARRFGLTIGQLSSANNIANINNLIIGQQLSIPKPFLSHRVRSGNTIYSISQMYGVDPQSVINLNQLRPPYTIFPEQRLIIPPGLPYYTVQPGDTLYQIARRYNVRTNQSINFPLLQVVNQLANTTIFPGMQLVVPYAPPGGGGLIAYNSNHGGSYDLWLYHPANGTHQGLTNQLADTFTVPSWSPDGMKIAFIGLNYVVFVLNLLNGQLSQIDQLSQDDVLTIDWSNDHHTIAYTKGNQIVLYNTLSHQAKMINNQLPRDVQWYPNGEELLFSALDAGGMRQMYKINIDGSNEVQFTNQQAPVNFLRLSPNGTLALFTSPGASISIIHTLELDTGNIFGISGGPLAKDYNPVWSPDSSQLAYSATAFDDEQGYYSQIKTVGSRGGNDLIKSTSNCFSTPIRWSPNAQSLIYLAGCTEESFANSMWYVDLNTMNPIQLFNVRGSITSLNWSST</sequence>
<protein>
    <submittedName>
        <fullName evidence="2">LysM peptidoglycan-binding domain-containing protein</fullName>
    </submittedName>
</protein>
<feature type="domain" description="LysM" evidence="1">
    <location>
        <begin position="8"/>
        <end position="52"/>
    </location>
</feature>
<proteinExistence type="predicted"/>
<dbReference type="PROSITE" id="PS51782">
    <property type="entry name" value="LYSM"/>
    <property type="match status" value="3"/>
</dbReference>
<dbReference type="InterPro" id="IPR018392">
    <property type="entry name" value="LysM"/>
</dbReference>
<dbReference type="Pfam" id="PF07676">
    <property type="entry name" value="PD40"/>
    <property type="match status" value="2"/>
</dbReference>
<keyword evidence="3" id="KW-1185">Reference proteome</keyword>
<dbReference type="CDD" id="cd00118">
    <property type="entry name" value="LysM"/>
    <property type="match status" value="3"/>
</dbReference>
<evidence type="ECO:0000313" key="3">
    <source>
        <dbReference type="Proteomes" id="UP001597452"/>
    </source>
</evidence>
<reference evidence="3" key="1">
    <citation type="journal article" date="2019" name="Int. J. Syst. Evol. Microbiol.">
        <title>The Global Catalogue of Microorganisms (GCM) 10K type strain sequencing project: providing services to taxonomists for standard genome sequencing and annotation.</title>
        <authorList>
            <consortium name="The Broad Institute Genomics Platform"/>
            <consortium name="The Broad Institute Genome Sequencing Center for Infectious Disease"/>
            <person name="Wu L."/>
            <person name="Ma J."/>
        </authorList>
    </citation>
    <scope>NUCLEOTIDE SEQUENCE [LARGE SCALE GENOMIC DNA]</scope>
    <source>
        <strain evidence="3">TISTR 1571</strain>
    </source>
</reference>
<comment type="caution">
    <text evidence="2">The sequence shown here is derived from an EMBL/GenBank/DDBJ whole genome shotgun (WGS) entry which is preliminary data.</text>
</comment>
<dbReference type="EMBL" id="JBHUMZ010000025">
    <property type="protein sequence ID" value="MFD2639553.1"/>
    <property type="molecule type" value="Genomic_DNA"/>
</dbReference>
<dbReference type="SUPFAM" id="SSF82171">
    <property type="entry name" value="DPP6 N-terminal domain-like"/>
    <property type="match status" value="1"/>
</dbReference>
<dbReference type="SMART" id="SM00257">
    <property type="entry name" value="LysM"/>
    <property type="match status" value="3"/>
</dbReference>
<dbReference type="Pfam" id="PF01476">
    <property type="entry name" value="LysM"/>
    <property type="match status" value="3"/>
</dbReference>
<gene>
    <name evidence="2" type="ORF">ACFSW4_11795</name>
</gene>
<dbReference type="Proteomes" id="UP001597452">
    <property type="component" value="Unassembled WGS sequence"/>
</dbReference>
<feature type="domain" description="LysM" evidence="1">
    <location>
        <begin position="106"/>
        <end position="155"/>
    </location>
</feature>
<dbReference type="SUPFAM" id="SSF54106">
    <property type="entry name" value="LysM domain"/>
    <property type="match status" value="3"/>
</dbReference>
<dbReference type="InterPro" id="IPR011659">
    <property type="entry name" value="WD40"/>
</dbReference>
<evidence type="ECO:0000313" key="2">
    <source>
        <dbReference type="EMBL" id="MFD2639553.1"/>
    </source>
</evidence>
<evidence type="ECO:0000259" key="1">
    <source>
        <dbReference type="PROSITE" id="PS51782"/>
    </source>
</evidence>
<name>A0ABW5QC82_9BACI</name>
<feature type="domain" description="LysM" evidence="1">
    <location>
        <begin position="57"/>
        <end position="101"/>
    </location>
</feature>
<dbReference type="RefSeq" id="WP_054754648.1">
    <property type="nucleotide sequence ID" value="NZ_JBHUMZ010000025.1"/>
</dbReference>
<dbReference type="PANTHER" id="PTHR33734:SF22">
    <property type="entry name" value="MEMBRANE-BOUND LYTIC MUREIN TRANSGLYCOSYLASE D"/>
    <property type="match status" value="1"/>
</dbReference>
<dbReference type="InterPro" id="IPR036779">
    <property type="entry name" value="LysM_dom_sf"/>
</dbReference>
<dbReference type="Gene3D" id="2.120.10.30">
    <property type="entry name" value="TolB, C-terminal domain"/>
    <property type="match status" value="1"/>
</dbReference>
<organism evidence="2 3">
    <name type="scientific">Piscibacillus salipiscarius</name>
    <dbReference type="NCBI Taxonomy" id="299480"/>
    <lineage>
        <taxon>Bacteria</taxon>
        <taxon>Bacillati</taxon>
        <taxon>Bacillota</taxon>
        <taxon>Bacilli</taxon>
        <taxon>Bacillales</taxon>
        <taxon>Bacillaceae</taxon>
        <taxon>Piscibacillus</taxon>
    </lineage>
</organism>